<protein>
    <submittedName>
        <fullName evidence="7">NnrU family protein</fullName>
    </submittedName>
</protein>
<evidence type="ECO:0000313" key="8">
    <source>
        <dbReference type="Proteomes" id="UP000622580"/>
    </source>
</evidence>
<gene>
    <name evidence="7" type="ORF">JKL49_08320</name>
</gene>
<dbReference type="InterPro" id="IPR009915">
    <property type="entry name" value="NnrU_dom"/>
</dbReference>
<proteinExistence type="predicted"/>
<dbReference type="GO" id="GO:0016020">
    <property type="term" value="C:membrane"/>
    <property type="evidence" value="ECO:0007669"/>
    <property type="project" value="UniProtKB-SubCell"/>
</dbReference>
<comment type="caution">
    <text evidence="7">The sequence shown here is derived from an EMBL/GenBank/DDBJ whole genome shotgun (WGS) entry which is preliminary data.</text>
</comment>
<reference evidence="7" key="1">
    <citation type="submission" date="2021-04" db="EMBL/GenBank/DDBJ databases">
        <title>Draft genome assembly of strain Phenylobacterium sp. 20VBR1 using MiniION and Illumina platforms.</title>
        <authorList>
            <person name="Thomas F.A."/>
            <person name="Krishnan K.P."/>
            <person name="Sinha R.K."/>
        </authorList>
    </citation>
    <scope>NUCLEOTIDE SEQUENCE</scope>
    <source>
        <strain evidence="7">20VBR1</strain>
    </source>
</reference>
<evidence type="ECO:0000259" key="6">
    <source>
        <dbReference type="Pfam" id="PF07298"/>
    </source>
</evidence>
<feature type="transmembrane region" description="Helical" evidence="5">
    <location>
        <begin position="145"/>
        <end position="162"/>
    </location>
</feature>
<dbReference type="AlphaFoldDB" id="A0A941D358"/>
<feature type="transmembrane region" description="Helical" evidence="5">
    <location>
        <begin position="79"/>
        <end position="99"/>
    </location>
</feature>
<feature type="transmembrane region" description="Helical" evidence="5">
    <location>
        <begin position="203"/>
        <end position="224"/>
    </location>
</feature>
<evidence type="ECO:0000313" key="7">
    <source>
        <dbReference type="EMBL" id="MBR7619388.1"/>
    </source>
</evidence>
<dbReference type="Pfam" id="PF07298">
    <property type="entry name" value="NnrU"/>
    <property type="match status" value="1"/>
</dbReference>
<evidence type="ECO:0000256" key="5">
    <source>
        <dbReference type="SAM" id="Phobius"/>
    </source>
</evidence>
<feature type="transmembrane region" description="Helical" evidence="5">
    <location>
        <begin position="119"/>
        <end position="138"/>
    </location>
</feature>
<dbReference type="EMBL" id="JAGSGD010000001">
    <property type="protein sequence ID" value="MBR7619388.1"/>
    <property type="molecule type" value="Genomic_DNA"/>
</dbReference>
<dbReference type="RefSeq" id="WP_215339743.1">
    <property type="nucleotide sequence ID" value="NZ_JAGSGD010000001.1"/>
</dbReference>
<evidence type="ECO:0000256" key="1">
    <source>
        <dbReference type="ARBA" id="ARBA00004141"/>
    </source>
</evidence>
<accession>A0A941D358</accession>
<evidence type="ECO:0000256" key="3">
    <source>
        <dbReference type="ARBA" id="ARBA00022989"/>
    </source>
</evidence>
<name>A0A941D358_9CAUL</name>
<dbReference type="PANTHER" id="PTHR35988:SF2">
    <property type="entry name" value="15-CIS-ZETA-CAROTENE ISOMERASE, CHLOROPLASTIC"/>
    <property type="match status" value="1"/>
</dbReference>
<keyword evidence="4 5" id="KW-0472">Membrane</keyword>
<keyword evidence="3 5" id="KW-1133">Transmembrane helix</keyword>
<organism evidence="7 8">
    <name type="scientific">Phenylobacterium glaciei</name>
    <dbReference type="NCBI Taxonomy" id="2803784"/>
    <lineage>
        <taxon>Bacteria</taxon>
        <taxon>Pseudomonadati</taxon>
        <taxon>Pseudomonadota</taxon>
        <taxon>Alphaproteobacteria</taxon>
        <taxon>Caulobacterales</taxon>
        <taxon>Caulobacteraceae</taxon>
        <taxon>Phenylobacterium</taxon>
    </lineage>
</organism>
<feature type="transmembrane region" description="Helical" evidence="5">
    <location>
        <begin position="36"/>
        <end position="58"/>
    </location>
</feature>
<comment type="subcellular location">
    <subcellularLocation>
        <location evidence="1">Membrane</location>
        <topology evidence="1">Multi-pass membrane protein</topology>
    </subcellularLocation>
</comment>
<dbReference type="Gene3D" id="1.20.120.1630">
    <property type="match status" value="1"/>
</dbReference>
<keyword evidence="8" id="KW-1185">Reference proteome</keyword>
<sequence>MASLIAAATFFVLLHLLVSGTRVRDAIAAKIGDGPYMGLFSLASVAGLAWLGFGYAAARNAPWNASYWDITPATRHVQLGLMLIAVIFIVVGLTTPNPTSVKQEGALDRPDVVKGMLRITRHPFLWGVALWAAGHLIVNGDRAGIVLFGAMLALALFGTASIDAKRKRALGPKWHAFATQTSNIPFAAILSGRQSLKIGEIGWWRIAVALVIYAALAFGHPYLFGVAALP</sequence>
<keyword evidence="2 5" id="KW-0812">Transmembrane</keyword>
<dbReference type="PANTHER" id="PTHR35988">
    <property type="entry name" value="15-CIS-ZETA-CAROTENE ISOMERASE, CHLOROPLASTIC"/>
    <property type="match status" value="1"/>
</dbReference>
<dbReference type="Proteomes" id="UP000622580">
    <property type="component" value="Unassembled WGS sequence"/>
</dbReference>
<evidence type="ECO:0000256" key="4">
    <source>
        <dbReference type="ARBA" id="ARBA00023136"/>
    </source>
</evidence>
<feature type="domain" description="NnrU" evidence="6">
    <location>
        <begin position="4"/>
        <end position="227"/>
    </location>
</feature>
<evidence type="ECO:0000256" key="2">
    <source>
        <dbReference type="ARBA" id="ARBA00022692"/>
    </source>
</evidence>